<comment type="caution">
    <text evidence="1">The sequence shown here is derived from an EMBL/GenBank/DDBJ whole genome shotgun (WGS) entry which is preliminary data.</text>
</comment>
<evidence type="ECO:0000313" key="2">
    <source>
        <dbReference type="Proteomes" id="UP001497497"/>
    </source>
</evidence>
<proteinExistence type="predicted"/>
<protein>
    <submittedName>
        <fullName evidence="1">Uncharacterized protein</fullName>
    </submittedName>
</protein>
<sequence>MPTLQQEIMAIQPKQCIQQCQVTKVKYVTSSRTHKSSMLRREGETQQTEPRNVVFWAVVWRYCVVPCRTSQRWAVVWRCCLVLSCGAVVLCPAELVKDS</sequence>
<dbReference type="Proteomes" id="UP001497497">
    <property type="component" value="Unassembled WGS sequence"/>
</dbReference>
<accession>A0AAV2H829</accession>
<reference evidence="1 2" key="1">
    <citation type="submission" date="2024-04" db="EMBL/GenBank/DDBJ databases">
        <authorList>
            <consortium name="Genoscope - CEA"/>
            <person name="William W."/>
        </authorList>
    </citation>
    <scope>NUCLEOTIDE SEQUENCE [LARGE SCALE GENOMIC DNA]</scope>
</reference>
<organism evidence="1 2">
    <name type="scientific">Lymnaea stagnalis</name>
    <name type="common">Great pond snail</name>
    <name type="synonym">Helix stagnalis</name>
    <dbReference type="NCBI Taxonomy" id="6523"/>
    <lineage>
        <taxon>Eukaryota</taxon>
        <taxon>Metazoa</taxon>
        <taxon>Spiralia</taxon>
        <taxon>Lophotrochozoa</taxon>
        <taxon>Mollusca</taxon>
        <taxon>Gastropoda</taxon>
        <taxon>Heterobranchia</taxon>
        <taxon>Euthyneura</taxon>
        <taxon>Panpulmonata</taxon>
        <taxon>Hygrophila</taxon>
        <taxon>Lymnaeoidea</taxon>
        <taxon>Lymnaeidae</taxon>
        <taxon>Lymnaea</taxon>
    </lineage>
</organism>
<dbReference type="EMBL" id="CAXITT010000054">
    <property type="protein sequence ID" value="CAL1529740.1"/>
    <property type="molecule type" value="Genomic_DNA"/>
</dbReference>
<dbReference type="AlphaFoldDB" id="A0AAV2H829"/>
<gene>
    <name evidence="1" type="ORF">GSLYS_00003895001</name>
</gene>
<evidence type="ECO:0000313" key="1">
    <source>
        <dbReference type="EMBL" id="CAL1529740.1"/>
    </source>
</evidence>
<keyword evidence="2" id="KW-1185">Reference proteome</keyword>
<name>A0AAV2H829_LYMST</name>